<protein>
    <recommendedName>
        <fullName evidence="3">beta-fructofuranosidase</fullName>
        <ecNumber evidence="3">3.2.1.26</ecNumber>
    </recommendedName>
</protein>
<evidence type="ECO:0000256" key="5">
    <source>
        <dbReference type="ARBA" id="ARBA00023277"/>
    </source>
</evidence>
<dbReference type="InterPro" id="IPR012341">
    <property type="entry name" value="6hp_glycosidase-like_sf"/>
</dbReference>
<gene>
    <name evidence="7" type="ORF">A2V58_00505</name>
</gene>
<proteinExistence type="inferred from homology"/>
<dbReference type="InterPro" id="IPR024746">
    <property type="entry name" value="Glyco_hydro_100"/>
</dbReference>
<accession>A0A1F6UEU2</accession>
<keyword evidence="6" id="KW-0326">Glycosidase</keyword>
<dbReference type="Gene3D" id="1.50.10.10">
    <property type="match status" value="1"/>
</dbReference>
<organism evidence="7 8">
    <name type="scientific">Candidatus Muproteobacteria bacterium RBG_19FT_COMBO_61_10</name>
    <dbReference type="NCBI Taxonomy" id="1817761"/>
    <lineage>
        <taxon>Bacteria</taxon>
        <taxon>Pseudomonadati</taxon>
        <taxon>Pseudomonadota</taxon>
        <taxon>Candidatus Muproteobacteria</taxon>
    </lineage>
</organism>
<evidence type="ECO:0000256" key="4">
    <source>
        <dbReference type="ARBA" id="ARBA00022801"/>
    </source>
</evidence>
<dbReference type="EMBL" id="MFSV01000204">
    <property type="protein sequence ID" value="OGI55841.1"/>
    <property type="molecule type" value="Genomic_DNA"/>
</dbReference>
<evidence type="ECO:0000256" key="1">
    <source>
        <dbReference type="ARBA" id="ARBA00000094"/>
    </source>
</evidence>
<sequence length="390" mass="44765">MTVTPLLLHKCQSESLRLLQRNLTPHGIMAESRTPAAEERHYTRVFGRDTGICALGMSLSGDATLLQGAVNGLHTLARHQADNGQIPKYVEAEKADSDFWYLGCIDATLWWLIAVDFVSRRAPEQRLAQRLQENIARALTWLSCQEHPRLFLLQQNEASDWADIMPRSGFVLYTNALWYHVKQRYHLGHADETKYHFNHLFYPYSRGVPDYRRLRLLTDYILNQSQDNGLYLSFVNFSFWGEEGDVFGNLLAILFGLADPVPAQHILQALDLAQIDTPHPVRATVRPIRQDDHLWRDYMARHQQNLEYQYHNGGSWPFIGGFWIAALAAMGEKARALEALERLAHANSLNQWQFNEWLHGESGEPRGMTGQSWNAAMFILAQHSLKKTIF</sequence>
<comment type="similarity">
    <text evidence="2">Belongs to the glycosyl hydrolase 100 family.</text>
</comment>
<dbReference type="AlphaFoldDB" id="A0A1F6UEU2"/>
<dbReference type="GO" id="GO:0004564">
    <property type="term" value="F:beta-fructofuranosidase activity"/>
    <property type="evidence" value="ECO:0007669"/>
    <property type="project" value="UniProtKB-EC"/>
</dbReference>
<evidence type="ECO:0000256" key="2">
    <source>
        <dbReference type="ARBA" id="ARBA00007671"/>
    </source>
</evidence>
<keyword evidence="4 7" id="KW-0378">Hydrolase</keyword>
<evidence type="ECO:0000313" key="8">
    <source>
        <dbReference type="Proteomes" id="UP000177950"/>
    </source>
</evidence>
<dbReference type="Proteomes" id="UP000177950">
    <property type="component" value="Unassembled WGS sequence"/>
</dbReference>
<evidence type="ECO:0000256" key="6">
    <source>
        <dbReference type="ARBA" id="ARBA00023295"/>
    </source>
</evidence>
<name>A0A1F6UEU2_9PROT</name>
<comment type="catalytic activity">
    <reaction evidence="1">
        <text>Hydrolysis of terminal non-reducing beta-D-fructofuranoside residues in beta-D-fructofuranosides.</text>
        <dbReference type="EC" id="3.2.1.26"/>
    </reaction>
</comment>
<evidence type="ECO:0000256" key="3">
    <source>
        <dbReference type="ARBA" id="ARBA00012758"/>
    </source>
</evidence>
<dbReference type="Pfam" id="PF12899">
    <property type="entry name" value="Glyco_hydro_100"/>
    <property type="match status" value="1"/>
</dbReference>
<comment type="caution">
    <text evidence="7">The sequence shown here is derived from an EMBL/GenBank/DDBJ whole genome shotgun (WGS) entry which is preliminary data.</text>
</comment>
<dbReference type="GO" id="GO:0033926">
    <property type="term" value="F:endo-alpha-N-acetylgalactosaminidase activity"/>
    <property type="evidence" value="ECO:0007669"/>
    <property type="project" value="InterPro"/>
</dbReference>
<dbReference type="InterPro" id="IPR008928">
    <property type="entry name" value="6-hairpin_glycosidase_sf"/>
</dbReference>
<dbReference type="SUPFAM" id="SSF48208">
    <property type="entry name" value="Six-hairpin glycosidases"/>
    <property type="match status" value="1"/>
</dbReference>
<reference evidence="7 8" key="1">
    <citation type="journal article" date="2016" name="Nat. Commun.">
        <title>Thousands of microbial genomes shed light on interconnected biogeochemical processes in an aquifer system.</title>
        <authorList>
            <person name="Anantharaman K."/>
            <person name="Brown C.T."/>
            <person name="Hug L.A."/>
            <person name="Sharon I."/>
            <person name="Castelle C.J."/>
            <person name="Probst A.J."/>
            <person name="Thomas B.C."/>
            <person name="Singh A."/>
            <person name="Wilkins M.J."/>
            <person name="Karaoz U."/>
            <person name="Brodie E.L."/>
            <person name="Williams K.H."/>
            <person name="Hubbard S.S."/>
            <person name="Banfield J.F."/>
        </authorList>
    </citation>
    <scope>NUCLEOTIDE SEQUENCE [LARGE SCALE GENOMIC DNA]</scope>
</reference>
<keyword evidence="5" id="KW-0119">Carbohydrate metabolism</keyword>
<dbReference type="GO" id="GO:0005975">
    <property type="term" value="P:carbohydrate metabolic process"/>
    <property type="evidence" value="ECO:0007669"/>
    <property type="project" value="InterPro"/>
</dbReference>
<evidence type="ECO:0000313" key="7">
    <source>
        <dbReference type="EMBL" id="OGI55841.1"/>
    </source>
</evidence>
<dbReference type="EC" id="3.2.1.26" evidence="3"/>